<sequence length="213" mass="24133">MPFATLVSDARAFLGELKANNSRDWFTAHKDRYDRDLKAPSLALLDVVAADLQRQTGKPVETKLFRPQRDIRFSKDKTPYKTHLHMMWTVGDGLGKTAFFFGIEPDRTLLGGGAMGFDKDRLAAFRKRAEGPKGADLMRLMTEMQAHGIRFSDPELKRVPQPYPADHPRGDLLRRKSFTFWKALSDDSGNPAKALRLGFAEVKPAQDWLMALR</sequence>
<protein>
    <recommendedName>
        <fullName evidence="3">TIGR02453 family protein</fullName>
    </recommendedName>
</protein>
<dbReference type="OrthoDB" id="9794241at2"/>
<dbReference type="PIRSF" id="PIRSF028451">
    <property type="entry name" value="UCP028451"/>
    <property type="match status" value="1"/>
</dbReference>
<evidence type="ECO:0000313" key="2">
    <source>
        <dbReference type="Proteomes" id="UP000051587"/>
    </source>
</evidence>
<dbReference type="RefSeq" id="WP_058263801.1">
    <property type="nucleotide sequence ID" value="NZ_CP051181.1"/>
</dbReference>
<organism evidence="1 2">
    <name type="scientific">Thalassovita gelatinovora</name>
    <name type="common">Thalassobius gelatinovorus</name>
    <dbReference type="NCBI Taxonomy" id="53501"/>
    <lineage>
        <taxon>Bacteria</taxon>
        <taxon>Pseudomonadati</taxon>
        <taxon>Pseudomonadota</taxon>
        <taxon>Alphaproteobacteria</taxon>
        <taxon>Rhodobacterales</taxon>
        <taxon>Roseobacteraceae</taxon>
        <taxon>Thalassovita</taxon>
    </lineage>
</organism>
<gene>
    <name evidence="1" type="ORF">TG4357_03123</name>
</gene>
<evidence type="ECO:0000313" key="1">
    <source>
        <dbReference type="EMBL" id="CUH67643.1"/>
    </source>
</evidence>
<dbReference type="STRING" id="53501.SAMN04488043_101137"/>
<dbReference type="AlphaFoldDB" id="A0A0P1FIL8"/>
<dbReference type="Pfam" id="PF09365">
    <property type="entry name" value="DUF2461"/>
    <property type="match status" value="1"/>
</dbReference>
<dbReference type="NCBIfam" id="TIGR02453">
    <property type="entry name" value="TIGR02453 family protein"/>
    <property type="match status" value="1"/>
</dbReference>
<dbReference type="InterPro" id="IPR015996">
    <property type="entry name" value="UCP028451"/>
</dbReference>
<accession>A0A0P1FIL8</accession>
<name>A0A0P1FIL8_THAGE</name>
<keyword evidence="2" id="KW-1185">Reference proteome</keyword>
<evidence type="ECO:0008006" key="3">
    <source>
        <dbReference type="Google" id="ProtNLM"/>
    </source>
</evidence>
<dbReference type="InterPro" id="IPR012808">
    <property type="entry name" value="CHP02453"/>
</dbReference>
<dbReference type="PANTHER" id="PTHR36452">
    <property type="entry name" value="CHROMOSOME 12, WHOLE GENOME SHOTGUN SEQUENCE"/>
    <property type="match status" value="1"/>
</dbReference>
<reference evidence="1 2" key="1">
    <citation type="submission" date="2015-09" db="EMBL/GenBank/DDBJ databases">
        <authorList>
            <consortium name="Swine Surveillance"/>
        </authorList>
    </citation>
    <scope>NUCLEOTIDE SEQUENCE [LARGE SCALE GENOMIC DNA]</scope>
    <source>
        <strain evidence="1 2">CECT 4357</strain>
    </source>
</reference>
<dbReference type="PANTHER" id="PTHR36452:SF1">
    <property type="entry name" value="DUF2461 DOMAIN-CONTAINING PROTEIN"/>
    <property type="match status" value="1"/>
</dbReference>
<dbReference type="EMBL" id="CYSA01000026">
    <property type="protein sequence ID" value="CUH67643.1"/>
    <property type="molecule type" value="Genomic_DNA"/>
</dbReference>
<proteinExistence type="predicted"/>
<dbReference type="Proteomes" id="UP000051587">
    <property type="component" value="Unassembled WGS sequence"/>
</dbReference>